<proteinExistence type="predicted"/>
<comment type="caution">
    <text evidence="2">The sequence shown here is derived from an EMBL/GenBank/DDBJ whole genome shotgun (WGS) entry which is preliminary data.</text>
</comment>
<name>A0AB38IBI7_9HYPH</name>
<keyword evidence="1" id="KW-0732">Signal</keyword>
<feature type="signal peptide" evidence="1">
    <location>
        <begin position="1"/>
        <end position="32"/>
    </location>
</feature>
<gene>
    <name evidence="2" type="ORF">ELH40_12160</name>
</gene>
<dbReference type="EMBL" id="SIMR01000001">
    <property type="protein sequence ID" value="TBC18018.1"/>
    <property type="molecule type" value="Genomic_DNA"/>
</dbReference>
<evidence type="ECO:0000256" key="1">
    <source>
        <dbReference type="SAM" id="SignalP"/>
    </source>
</evidence>
<dbReference type="AlphaFoldDB" id="A0AB38IBI7"/>
<dbReference type="Proteomes" id="UP000294215">
    <property type="component" value="Unassembled WGS sequence"/>
</dbReference>
<evidence type="ECO:0000313" key="2">
    <source>
        <dbReference type="EMBL" id="TBC18018.1"/>
    </source>
</evidence>
<accession>A0AB38IBI7</accession>
<evidence type="ECO:0000313" key="3">
    <source>
        <dbReference type="Proteomes" id="UP000294215"/>
    </source>
</evidence>
<organism evidence="2 3">
    <name type="scientific">Rhizobium ruizarguesonis</name>
    <dbReference type="NCBI Taxonomy" id="2081791"/>
    <lineage>
        <taxon>Bacteria</taxon>
        <taxon>Pseudomonadati</taxon>
        <taxon>Pseudomonadota</taxon>
        <taxon>Alphaproteobacteria</taxon>
        <taxon>Hyphomicrobiales</taxon>
        <taxon>Rhizobiaceae</taxon>
        <taxon>Rhizobium/Agrobacterium group</taxon>
        <taxon>Rhizobium</taxon>
    </lineage>
</organism>
<sequence>MADSRRPISVNAVLAFLVAVALLLAPAAGAQAMQCHERPSHEQAGLQHSFLPAIDAHASGQGLHTSDHIGCCALQCGFCVVLTRTQRTAAPAATGSFAKFAWGDQTCSGITVPPTLGPPRRPV</sequence>
<feature type="chain" id="PRO_5044246525" description="DUF2946 domain-containing protein" evidence="1">
    <location>
        <begin position="33"/>
        <end position="123"/>
    </location>
</feature>
<evidence type="ECO:0008006" key="4">
    <source>
        <dbReference type="Google" id="ProtNLM"/>
    </source>
</evidence>
<protein>
    <recommendedName>
        <fullName evidence="4">DUF2946 domain-containing protein</fullName>
    </recommendedName>
</protein>
<reference evidence="2 3" key="1">
    <citation type="submission" date="2019-02" db="EMBL/GenBank/DDBJ databases">
        <title>The genomic architecture of introgression among sibling species of bacteria.</title>
        <authorList>
            <person name="Cavassim M.I.A."/>
            <person name="Moeskjaer S."/>
            <person name="Moslemi C."/>
            <person name="Fields B."/>
            <person name="Bachmann A."/>
            <person name="Vilhjalmsson B."/>
            <person name="Schierup M.H."/>
            <person name="Young J.P.W."/>
            <person name="Andersen S.U."/>
        </authorList>
    </citation>
    <scope>NUCLEOTIDE SEQUENCE [LARGE SCALE GENOMIC DNA]</scope>
    <source>
        <strain evidence="2 3">SM92</strain>
    </source>
</reference>